<reference evidence="2 3" key="1">
    <citation type="submission" date="2016-03" db="EMBL/GenBank/DDBJ databases">
        <authorList>
            <person name="Ploux O."/>
        </authorList>
    </citation>
    <scope>NUCLEOTIDE SEQUENCE [LARGE SCALE GENOMIC DNA]</scope>
    <source>
        <strain evidence="2 3">UAMH 11012</strain>
    </source>
</reference>
<accession>A0A1L7WPC2</accession>
<keyword evidence="3" id="KW-1185">Reference proteome</keyword>
<dbReference type="Proteomes" id="UP000184330">
    <property type="component" value="Unassembled WGS sequence"/>
</dbReference>
<dbReference type="EMBL" id="FJOG01000005">
    <property type="protein sequence ID" value="CZR54617.1"/>
    <property type="molecule type" value="Genomic_DNA"/>
</dbReference>
<dbReference type="OrthoDB" id="10453329at2759"/>
<gene>
    <name evidence="2" type="ORF">PAC_04501</name>
</gene>
<name>A0A1L7WPC2_9HELO</name>
<organism evidence="2 3">
    <name type="scientific">Phialocephala subalpina</name>
    <dbReference type="NCBI Taxonomy" id="576137"/>
    <lineage>
        <taxon>Eukaryota</taxon>
        <taxon>Fungi</taxon>
        <taxon>Dikarya</taxon>
        <taxon>Ascomycota</taxon>
        <taxon>Pezizomycotina</taxon>
        <taxon>Leotiomycetes</taxon>
        <taxon>Helotiales</taxon>
        <taxon>Mollisiaceae</taxon>
        <taxon>Phialocephala</taxon>
        <taxon>Phialocephala fortinii species complex</taxon>
    </lineage>
</organism>
<evidence type="ECO:0000313" key="3">
    <source>
        <dbReference type="Proteomes" id="UP000184330"/>
    </source>
</evidence>
<proteinExistence type="predicted"/>
<feature type="compositionally biased region" description="Basic and acidic residues" evidence="1">
    <location>
        <begin position="53"/>
        <end position="66"/>
    </location>
</feature>
<evidence type="ECO:0000313" key="2">
    <source>
        <dbReference type="EMBL" id="CZR54617.1"/>
    </source>
</evidence>
<protein>
    <submittedName>
        <fullName evidence="2">Uncharacterized protein</fullName>
    </submittedName>
</protein>
<feature type="region of interest" description="Disordered" evidence="1">
    <location>
        <begin position="1"/>
        <end position="66"/>
    </location>
</feature>
<dbReference type="AlphaFoldDB" id="A0A1L7WPC2"/>
<evidence type="ECO:0000256" key="1">
    <source>
        <dbReference type="SAM" id="MobiDB-lite"/>
    </source>
</evidence>
<sequence length="243" mass="27848">MSGFGFHGSYAGSGKKFASPYKLPQQGEAEVLLNPLKTRPEKQSKKSPFWDKVQGKSENHLCTEHGGCKDRKELKKQKEFLKQEEELSQAEGEAAQKACRKEKKAAALARDQLITNATLQRLTICAQADKKFSNFRHRVLREMDLMAGESLWRSRLRDLDGVQARDMLYPENKRRHEQVKVVLCREVLRKGGLAGKCGIHGIGGREERDWEESGECFCVVFEFKRWGEKGQVEKRVLNYCEGW</sequence>